<dbReference type="EMBL" id="JAUUTY010000001">
    <property type="protein sequence ID" value="KAK1694596.1"/>
    <property type="molecule type" value="Genomic_DNA"/>
</dbReference>
<evidence type="ECO:0000259" key="2">
    <source>
        <dbReference type="Pfam" id="PF04195"/>
    </source>
</evidence>
<feature type="region of interest" description="Disordered" evidence="1">
    <location>
        <begin position="181"/>
        <end position="216"/>
    </location>
</feature>
<feature type="region of interest" description="Disordered" evidence="1">
    <location>
        <begin position="246"/>
        <end position="277"/>
    </location>
</feature>
<dbReference type="Proteomes" id="UP001231189">
    <property type="component" value="Unassembled WGS sequence"/>
</dbReference>
<evidence type="ECO:0000256" key="1">
    <source>
        <dbReference type="SAM" id="MobiDB-lite"/>
    </source>
</evidence>
<feature type="domain" description="Transposase (putative) gypsy type" evidence="2">
    <location>
        <begin position="79"/>
        <end position="146"/>
    </location>
</feature>
<proteinExistence type="predicted"/>
<dbReference type="AlphaFoldDB" id="A0AAD8TV39"/>
<reference evidence="3" key="1">
    <citation type="submission" date="2023-07" db="EMBL/GenBank/DDBJ databases">
        <title>A chromosome-level genome assembly of Lolium multiflorum.</title>
        <authorList>
            <person name="Chen Y."/>
            <person name="Copetti D."/>
            <person name="Kolliker R."/>
            <person name="Studer B."/>
        </authorList>
    </citation>
    <scope>NUCLEOTIDE SEQUENCE</scope>
    <source>
        <strain evidence="3">02402/16</strain>
        <tissue evidence="3">Leaf</tissue>
    </source>
</reference>
<dbReference type="InterPro" id="IPR007321">
    <property type="entry name" value="Transposase_28"/>
</dbReference>
<comment type="caution">
    <text evidence="3">The sequence shown here is derived from an EMBL/GenBank/DDBJ whole genome shotgun (WGS) entry which is preliminary data.</text>
</comment>
<organism evidence="3 4">
    <name type="scientific">Lolium multiflorum</name>
    <name type="common">Italian ryegrass</name>
    <name type="synonym">Lolium perenne subsp. multiflorum</name>
    <dbReference type="NCBI Taxonomy" id="4521"/>
    <lineage>
        <taxon>Eukaryota</taxon>
        <taxon>Viridiplantae</taxon>
        <taxon>Streptophyta</taxon>
        <taxon>Embryophyta</taxon>
        <taxon>Tracheophyta</taxon>
        <taxon>Spermatophyta</taxon>
        <taxon>Magnoliopsida</taxon>
        <taxon>Liliopsida</taxon>
        <taxon>Poales</taxon>
        <taxon>Poaceae</taxon>
        <taxon>BOP clade</taxon>
        <taxon>Pooideae</taxon>
        <taxon>Poodae</taxon>
        <taxon>Poeae</taxon>
        <taxon>Poeae Chloroplast Group 2 (Poeae type)</taxon>
        <taxon>Loliodinae</taxon>
        <taxon>Loliinae</taxon>
        <taxon>Lolium</taxon>
    </lineage>
</organism>
<accession>A0AAD8TV39</accession>
<keyword evidence="4" id="KW-1185">Reference proteome</keyword>
<gene>
    <name evidence="3" type="ORF">QYE76_011293</name>
</gene>
<feature type="region of interest" description="Disordered" evidence="1">
    <location>
        <begin position="1"/>
        <end position="27"/>
    </location>
</feature>
<sequence>MDTTSSAPEADTGRGQEASSSRQGSGVDLTACTRGAWKGSDVKQAEIDWLYRSRRIPAEVACRIPGDELEPVPLEGETVVFVAHFERGFGLPASDFFRRFLDFFELQPHHLPGNAIFYLSCYVSFMEAYVGLSPTIEAFSRFFTLRINSVQGKNIPKPKPPARERFPRIAAEVRKPCRKNRLDTVDPDPYVPRNSKMGRTHTSRPGNFPIPCSAKDSSSDDEVTILKTVLGLQEQRREMNHIATGTAPSLDGELLSPHGSSSGDEDGGEDGSGVDGEAFRGHFPIPAACRNRDSCPPDLGFVMAAALEGFAYRGLFVSGF</sequence>
<name>A0AAD8TV39_LOLMU</name>
<protein>
    <recommendedName>
        <fullName evidence="2">Transposase (putative) gypsy type domain-containing protein</fullName>
    </recommendedName>
</protein>
<evidence type="ECO:0000313" key="4">
    <source>
        <dbReference type="Proteomes" id="UP001231189"/>
    </source>
</evidence>
<dbReference type="Pfam" id="PF04195">
    <property type="entry name" value="Transposase_28"/>
    <property type="match status" value="1"/>
</dbReference>
<dbReference type="PANTHER" id="PTHR33026">
    <property type="entry name" value="OS06G0360600 PROTEIN"/>
    <property type="match status" value="1"/>
</dbReference>
<dbReference type="PANTHER" id="PTHR33026:SF7">
    <property type="entry name" value="OS03G0100275 PROTEIN"/>
    <property type="match status" value="1"/>
</dbReference>
<evidence type="ECO:0000313" key="3">
    <source>
        <dbReference type="EMBL" id="KAK1694596.1"/>
    </source>
</evidence>